<organism evidence="6">
    <name type="scientific">Candidatus Enterococcus mansonii</name>
    <dbReference type="NCBI Taxonomy" id="1834181"/>
    <lineage>
        <taxon>Bacteria</taxon>
        <taxon>Bacillati</taxon>
        <taxon>Bacillota</taxon>
        <taxon>Bacilli</taxon>
        <taxon>Lactobacillales</taxon>
        <taxon>Enterococcaceae</taxon>
        <taxon>Enterococcus</taxon>
    </lineage>
</organism>
<dbReference type="EMBL" id="NGLE01000001">
    <property type="protein sequence ID" value="OTO09769.1"/>
    <property type="molecule type" value="Genomic_DNA"/>
</dbReference>
<protein>
    <submittedName>
        <fullName evidence="6">Cobalt transporter</fullName>
    </submittedName>
</protein>
<dbReference type="STRING" id="1834181.A5880_000450"/>
<dbReference type="CDD" id="cd16914">
    <property type="entry name" value="EcfT"/>
    <property type="match status" value="1"/>
</dbReference>
<comment type="caution">
    <text evidence="6">The sequence shown here is derived from an EMBL/GenBank/DDBJ whole genome shotgun (WGS) entry which is preliminary data.</text>
</comment>
<sequence length="279" mass="32297">MNEHQMLGYIPDDTIIHKLNGTAKLVFLILLSIACMTTYDTRFLIMMTLFSLVLFKLSHIKWYQISFVVKFIFVFSLLNIVAVYLFAPEYGVELYHSRTMIFEGVGRFTLTQEQLFYEFNLVLKYFCTIPLVLIFLLTTNPSEFASSLNQIGISYKISYAVALAIRYIPDIQEDFVNISFAQQARGFEMSKKGKLAQRIKGTAQIVFPLILSSLDRIETISTAMELRRFGEKKKRTWYAKRPYHHLDFLVMGIAILLTLLSFGLFKVNGGRFYNPFIKS</sequence>
<keyword evidence="4 5" id="KW-0472">Membrane</keyword>
<dbReference type="PANTHER" id="PTHR33514:SF1">
    <property type="entry name" value="ABC TRANSPORTER PERMEASE"/>
    <property type="match status" value="1"/>
</dbReference>
<feature type="transmembrane region" description="Helical" evidence="5">
    <location>
        <begin position="115"/>
        <end position="137"/>
    </location>
</feature>
<evidence type="ECO:0000256" key="5">
    <source>
        <dbReference type="SAM" id="Phobius"/>
    </source>
</evidence>
<dbReference type="AlphaFoldDB" id="A0A242CHX8"/>
<feature type="transmembrane region" description="Helical" evidence="5">
    <location>
        <begin position="243"/>
        <end position="265"/>
    </location>
</feature>
<proteinExistence type="predicted"/>
<name>A0A242CHX8_9ENTE</name>
<dbReference type="OrthoDB" id="8635523at2"/>
<comment type="subcellular location">
    <subcellularLocation>
        <location evidence="1">Membrane</location>
        <topology evidence="1">Multi-pass membrane protein</topology>
    </subcellularLocation>
</comment>
<dbReference type="Pfam" id="PF02361">
    <property type="entry name" value="CbiQ"/>
    <property type="match status" value="1"/>
</dbReference>
<evidence type="ECO:0000256" key="4">
    <source>
        <dbReference type="ARBA" id="ARBA00023136"/>
    </source>
</evidence>
<evidence type="ECO:0000313" key="6">
    <source>
        <dbReference type="EMBL" id="OTO09769.1"/>
    </source>
</evidence>
<feature type="transmembrane region" description="Helical" evidence="5">
    <location>
        <begin position="25"/>
        <end position="55"/>
    </location>
</feature>
<evidence type="ECO:0000256" key="3">
    <source>
        <dbReference type="ARBA" id="ARBA00022989"/>
    </source>
</evidence>
<accession>A0A242CHX8</accession>
<reference evidence="6" key="1">
    <citation type="submission" date="2017-05" db="EMBL/GenBank/DDBJ databases">
        <title>The Genome Sequence of Enterococcus sp. 4G2_DIV0659.</title>
        <authorList>
            <consortium name="The Broad Institute Genomics Platform"/>
            <consortium name="The Broad Institute Genomic Center for Infectious Diseases"/>
            <person name="Earl A."/>
            <person name="Manson A."/>
            <person name="Schwartman J."/>
            <person name="Gilmore M."/>
            <person name="Abouelleil A."/>
            <person name="Cao P."/>
            <person name="Chapman S."/>
            <person name="Cusick C."/>
            <person name="Shea T."/>
            <person name="Young S."/>
            <person name="Neafsey D."/>
            <person name="Nusbaum C."/>
            <person name="Birren B."/>
        </authorList>
    </citation>
    <scope>NUCLEOTIDE SEQUENCE [LARGE SCALE GENOMIC DNA]</scope>
    <source>
        <strain evidence="6">4G2_DIV0659</strain>
    </source>
</reference>
<dbReference type="GO" id="GO:0005886">
    <property type="term" value="C:plasma membrane"/>
    <property type="evidence" value="ECO:0007669"/>
    <property type="project" value="TreeGrafter"/>
</dbReference>
<keyword evidence="2 5" id="KW-0812">Transmembrane</keyword>
<dbReference type="InterPro" id="IPR003339">
    <property type="entry name" value="ABC/ECF_trnsptr_transmembrane"/>
</dbReference>
<keyword evidence="3 5" id="KW-1133">Transmembrane helix</keyword>
<evidence type="ECO:0000256" key="1">
    <source>
        <dbReference type="ARBA" id="ARBA00004141"/>
    </source>
</evidence>
<gene>
    <name evidence="6" type="ORF">A5880_000450</name>
</gene>
<dbReference type="PANTHER" id="PTHR33514">
    <property type="entry name" value="PROTEIN ABCI12, CHLOROPLASTIC"/>
    <property type="match status" value="1"/>
</dbReference>
<evidence type="ECO:0000256" key="2">
    <source>
        <dbReference type="ARBA" id="ARBA00022692"/>
    </source>
</evidence>
<feature type="transmembrane region" description="Helical" evidence="5">
    <location>
        <begin position="67"/>
        <end position="87"/>
    </location>
</feature>